<dbReference type="PANTHER" id="PTHR20935">
    <property type="entry name" value="PHOSPHOGLYCERATE MUTASE-RELATED"/>
    <property type="match status" value="1"/>
</dbReference>
<proteinExistence type="predicted"/>
<organism evidence="2">
    <name type="scientific">bioreactor metagenome</name>
    <dbReference type="NCBI Taxonomy" id="1076179"/>
    <lineage>
        <taxon>unclassified sequences</taxon>
        <taxon>metagenomes</taxon>
        <taxon>ecological metagenomes</taxon>
    </lineage>
</organism>
<dbReference type="AlphaFoldDB" id="A0A645I833"/>
<dbReference type="GO" id="GO:0016787">
    <property type="term" value="F:hydrolase activity"/>
    <property type="evidence" value="ECO:0007669"/>
    <property type="project" value="UniProtKB-KW"/>
</dbReference>
<accession>A0A645I833</accession>
<dbReference type="SUPFAM" id="SSF53254">
    <property type="entry name" value="Phosphoglycerate mutase-like"/>
    <property type="match status" value="1"/>
</dbReference>
<name>A0A645I833_9ZZZZ</name>
<evidence type="ECO:0000313" key="2">
    <source>
        <dbReference type="EMBL" id="MPN47418.1"/>
    </source>
</evidence>
<keyword evidence="1" id="KW-0378">Hydrolase</keyword>
<dbReference type="CDD" id="cd07067">
    <property type="entry name" value="HP_PGM_like"/>
    <property type="match status" value="1"/>
</dbReference>
<dbReference type="Gene3D" id="3.40.50.1240">
    <property type="entry name" value="Phosphoglycerate mutase-like"/>
    <property type="match status" value="1"/>
</dbReference>
<protein>
    <recommendedName>
        <fullName evidence="3">Phosphohistidine phosphatase SixA</fullName>
    </recommendedName>
</protein>
<dbReference type="InterPro" id="IPR051021">
    <property type="entry name" value="Mito_Ser/Thr_phosphatase"/>
</dbReference>
<gene>
    <name evidence="2" type="ORF">SDC9_195020</name>
</gene>
<sequence length="162" mass="17723">MKTLILQRHAKAEKDGDEDLLRTLTPIGISDAAAQGETIRQLEIFPELILHSPAQRARQTAEIMAAKLELSEGYTVEDAALYECDSCELIALLRNLPEDCDTVLVIAHNPAAEIAADSLGSAGIDHLRPSEAVILQFDTEDWREIGIRNCSASKFIAKPESV</sequence>
<dbReference type="EMBL" id="VSSQ01108898">
    <property type="protein sequence ID" value="MPN47418.1"/>
    <property type="molecule type" value="Genomic_DNA"/>
</dbReference>
<evidence type="ECO:0000256" key="1">
    <source>
        <dbReference type="ARBA" id="ARBA00022801"/>
    </source>
</evidence>
<dbReference type="Pfam" id="PF00300">
    <property type="entry name" value="His_Phos_1"/>
    <property type="match status" value="1"/>
</dbReference>
<dbReference type="InterPro" id="IPR029033">
    <property type="entry name" value="His_PPase_superfam"/>
</dbReference>
<evidence type="ECO:0008006" key="3">
    <source>
        <dbReference type="Google" id="ProtNLM"/>
    </source>
</evidence>
<comment type="caution">
    <text evidence="2">The sequence shown here is derived from an EMBL/GenBank/DDBJ whole genome shotgun (WGS) entry which is preliminary data.</text>
</comment>
<dbReference type="PANTHER" id="PTHR20935:SF1">
    <property type="entry name" value="SLL1549 PROTEIN"/>
    <property type="match status" value="1"/>
</dbReference>
<reference evidence="2" key="1">
    <citation type="submission" date="2019-08" db="EMBL/GenBank/DDBJ databases">
        <authorList>
            <person name="Kucharzyk K."/>
            <person name="Murdoch R.W."/>
            <person name="Higgins S."/>
            <person name="Loffler F."/>
        </authorList>
    </citation>
    <scope>NUCLEOTIDE SEQUENCE</scope>
</reference>
<dbReference type="InterPro" id="IPR013078">
    <property type="entry name" value="His_Pase_superF_clade-1"/>
</dbReference>